<organism evidence="5 6">
    <name type="scientific">Acinetobacter equi</name>
    <dbReference type="NCBI Taxonomy" id="1324350"/>
    <lineage>
        <taxon>Bacteria</taxon>
        <taxon>Pseudomonadati</taxon>
        <taxon>Pseudomonadota</taxon>
        <taxon>Gammaproteobacteria</taxon>
        <taxon>Moraxellales</taxon>
        <taxon>Moraxellaceae</taxon>
        <taxon>Acinetobacter</taxon>
    </lineage>
</organism>
<evidence type="ECO:0000313" key="6">
    <source>
        <dbReference type="Proteomes" id="UP000064939"/>
    </source>
</evidence>
<dbReference type="Proteomes" id="UP000064939">
    <property type="component" value="Chromosome"/>
</dbReference>
<gene>
    <name evidence="5" type="ORF">AOY20_12740</name>
</gene>
<feature type="domain" description="TauD/TfdA-like" evidence="4">
    <location>
        <begin position="72"/>
        <end position="312"/>
    </location>
</feature>
<keyword evidence="2" id="KW-0560">Oxidoreductase</keyword>
<evidence type="ECO:0000256" key="1">
    <source>
        <dbReference type="ARBA" id="ARBA00001954"/>
    </source>
</evidence>
<sequence length="339" mass="38973">MQINILGILMNTILKSKITDKCAWIGSEIADQTDWIYQLSPHMLATLNQALKVLEAKELNAPEFTKYDVYIEDPIFLAEIEKISNELENGYGFIVIRGLDTNIYTEAQLANLYYLFGLHMGDAVTQNARGDLLGYVENVGDKSQKMTRVYETNDYLPYHSDLSDVVGLLSIRKAKEGGLSSIVSSSTVYNRILEQYPEYLGYFYHTAWYDHLGEIDPSLSPIFSYFDGKLACRYLRHYIELGHDRRRIPLSQVQIEALNIFDEISHDPNLRLDMMLEPGDMQFCNNYCVMHSRSSFEDDDDLRNRRKLLRLWLKMPNARKLAQDFPGRNGIPKGLGQVA</sequence>
<comment type="cofactor">
    <cofactor evidence="1">
        <name>Fe(2+)</name>
        <dbReference type="ChEBI" id="CHEBI:29033"/>
    </cofactor>
</comment>
<keyword evidence="6" id="KW-1185">Reference proteome</keyword>
<dbReference type="AlphaFoldDB" id="A0A0N9VG25"/>
<evidence type="ECO:0000313" key="5">
    <source>
        <dbReference type="EMBL" id="ALH96334.1"/>
    </source>
</evidence>
<dbReference type="PANTHER" id="PTHR10696:SF56">
    <property type="entry name" value="TAUD_TFDA-LIKE DOMAIN-CONTAINING PROTEIN"/>
    <property type="match status" value="1"/>
</dbReference>
<dbReference type="SUPFAM" id="SSF51197">
    <property type="entry name" value="Clavaminate synthase-like"/>
    <property type="match status" value="1"/>
</dbReference>
<evidence type="ECO:0000256" key="2">
    <source>
        <dbReference type="ARBA" id="ARBA00023002"/>
    </source>
</evidence>
<dbReference type="Pfam" id="PF02668">
    <property type="entry name" value="TauD"/>
    <property type="match status" value="1"/>
</dbReference>
<dbReference type="STRING" id="1324350.AOY20_12740"/>
<name>A0A0N9VG25_9GAMM</name>
<keyword evidence="3" id="KW-0045">Antibiotic biosynthesis</keyword>
<dbReference type="GO" id="GO:0016706">
    <property type="term" value="F:2-oxoglutarate-dependent dioxygenase activity"/>
    <property type="evidence" value="ECO:0007669"/>
    <property type="project" value="UniProtKB-ARBA"/>
</dbReference>
<evidence type="ECO:0000259" key="4">
    <source>
        <dbReference type="Pfam" id="PF02668"/>
    </source>
</evidence>
<dbReference type="InterPro" id="IPR042098">
    <property type="entry name" value="TauD-like_sf"/>
</dbReference>
<proteinExistence type="predicted"/>
<protein>
    <recommendedName>
        <fullName evidence="4">TauD/TfdA-like domain-containing protein</fullName>
    </recommendedName>
</protein>
<dbReference type="PANTHER" id="PTHR10696">
    <property type="entry name" value="GAMMA-BUTYROBETAINE HYDROXYLASE-RELATED"/>
    <property type="match status" value="1"/>
</dbReference>
<dbReference type="Gene3D" id="3.60.130.10">
    <property type="entry name" value="Clavaminate synthase-like"/>
    <property type="match status" value="1"/>
</dbReference>
<dbReference type="InterPro" id="IPR050411">
    <property type="entry name" value="AlphaKG_dependent_hydroxylases"/>
</dbReference>
<dbReference type="InterPro" id="IPR003819">
    <property type="entry name" value="TauD/TfdA-like"/>
</dbReference>
<dbReference type="KEGG" id="aei:AOY20_12740"/>
<dbReference type="GO" id="GO:0017000">
    <property type="term" value="P:antibiotic biosynthetic process"/>
    <property type="evidence" value="ECO:0007669"/>
    <property type="project" value="UniProtKB-KW"/>
</dbReference>
<evidence type="ECO:0000256" key="3">
    <source>
        <dbReference type="ARBA" id="ARBA00023194"/>
    </source>
</evidence>
<accession>A0A0N9VG25</accession>
<dbReference type="EMBL" id="CP012808">
    <property type="protein sequence ID" value="ALH96334.1"/>
    <property type="molecule type" value="Genomic_DNA"/>
</dbReference>
<reference evidence="5 6" key="1">
    <citation type="journal article" date="2015" name="Int. J. Syst. Evol. Microbiol.">
        <title>Acinetobacter equi sp. nov. isolated from horse faeces.</title>
        <authorList>
            <person name="Poppel M.T."/>
            <person name="Skiebe E."/>
            <person name="Laue M."/>
            <person name="Bergmann H."/>
            <person name="Ebersberger I."/>
            <person name="Garn T."/>
            <person name="Fruth A."/>
            <person name="Baumgardt S."/>
            <person name="Busse H.J."/>
            <person name="Wilharm G."/>
        </authorList>
    </citation>
    <scope>NUCLEOTIDE SEQUENCE [LARGE SCALE GENOMIC DNA]</scope>
    <source>
        <strain evidence="5 6">114</strain>
    </source>
</reference>